<comment type="caution">
    <text evidence="1">The sequence shown here is derived from an EMBL/GenBank/DDBJ whole genome shotgun (WGS) entry which is preliminary data.</text>
</comment>
<dbReference type="AlphaFoldDB" id="A0A699X447"/>
<protein>
    <submittedName>
        <fullName evidence="1">Uncharacterized protein</fullName>
    </submittedName>
</protein>
<feature type="non-terminal residue" evidence="1">
    <location>
        <position position="1"/>
    </location>
</feature>
<name>A0A699X447_TANCI</name>
<proteinExistence type="predicted"/>
<sequence>SKGKARQDEARQEPLGKARNVNAEVTFKRSKPVIHIPCERLRRAVLLVFHSTKGVIPILRHGRTDLYPRQLRVLGIEPQNAVALDLTVSPIAHRQR</sequence>
<evidence type="ECO:0000313" key="1">
    <source>
        <dbReference type="EMBL" id="GFD53853.1"/>
    </source>
</evidence>
<accession>A0A699X447</accession>
<gene>
    <name evidence="1" type="ORF">Tci_925822</name>
</gene>
<organism evidence="1">
    <name type="scientific">Tanacetum cinerariifolium</name>
    <name type="common">Dalmatian daisy</name>
    <name type="synonym">Chrysanthemum cinerariifolium</name>
    <dbReference type="NCBI Taxonomy" id="118510"/>
    <lineage>
        <taxon>Eukaryota</taxon>
        <taxon>Viridiplantae</taxon>
        <taxon>Streptophyta</taxon>
        <taxon>Embryophyta</taxon>
        <taxon>Tracheophyta</taxon>
        <taxon>Spermatophyta</taxon>
        <taxon>Magnoliopsida</taxon>
        <taxon>eudicotyledons</taxon>
        <taxon>Gunneridae</taxon>
        <taxon>Pentapetalae</taxon>
        <taxon>asterids</taxon>
        <taxon>campanulids</taxon>
        <taxon>Asterales</taxon>
        <taxon>Asteraceae</taxon>
        <taxon>Asteroideae</taxon>
        <taxon>Anthemideae</taxon>
        <taxon>Anthemidinae</taxon>
        <taxon>Tanacetum</taxon>
    </lineage>
</organism>
<dbReference type="EMBL" id="BKCJ011799303">
    <property type="protein sequence ID" value="GFD53853.1"/>
    <property type="molecule type" value="Genomic_DNA"/>
</dbReference>
<reference evidence="1" key="1">
    <citation type="journal article" date="2019" name="Sci. Rep.">
        <title>Draft genome of Tanacetum cinerariifolium, the natural source of mosquito coil.</title>
        <authorList>
            <person name="Yamashiro T."/>
            <person name="Shiraishi A."/>
            <person name="Satake H."/>
            <person name="Nakayama K."/>
        </authorList>
    </citation>
    <scope>NUCLEOTIDE SEQUENCE</scope>
</reference>